<evidence type="ECO:0000256" key="9">
    <source>
        <dbReference type="ARBA" id="ARBA00047725"/>
    </source>
</evidence>
<dbReference type="EC" id="1.13.12.19" evidence="4"/>
<dbReference type="SUPFAM" id="SSF51197">
    <property type="entry name" value="Clavaminate synthase-like"/>
    <property type="match status" value="1"/>
</dbReference>
<dbReference type="PANTHER" id="PTHR47990">
    <property type="entry name" value="2-OXOGLUTARATE (2OG) AND FE(II)-DEPENDENT OXYGENASE SUPERFAMILY PROTEIN-RELATED"/>
    <property type="match status" value="1"/>
</dbReference>
<evidence type="ECO:0000313" key="13">
    <source>
        <dbReference type="EMBL" id="KYO52392.1"/>
    </source>
</evidence>
<keyword evidence="11" id="KW-0479">Metal-binding</keyword>
<evidence type="ECO:0000256" key="6">
    <source>
        <dbReference type="ARBA" id="ARBA00022666"/>
    </source>
</evidence>
<dbReference type="Gene3D" id="2.60.120.330">
    <property type="entry name" value="B-lactam Antibiotic, Isopenicillin N Synthase, Chain"/>
    <property type="match status" value="1"/>
</dbReference>
<evidence type="ECO:0000256" key="11">
    <source>
        <dbReference type="RuleBase" id="RU003682"/>
    </source>
</evidence>
<dbReference type="InterPro" id="IPR044861">
    <property type="entry name" value="IPNS-like_FE2OG_OXY"/>
</dbReference>
<evidence type="ECO:0000256" key="5">
    <source>
        <dbReference type="ARBA" id="ARBA00019045"/>
    </source>
</evidence>
<evidence type="ECO:0000313" key="14">
    <source>
        <dbReference type="Proteomes" id="UP000075787"/>
    </source>
</evidence>
<dbReference type="GO" id="GO:0102276">
    <property type="term" value="F:2-oxoglutarate oxygenase/decarboxylase (ethylene-forming) activity"/>
    <property type="evidence" value="ECO:0007669"/>
    <property type="project" value="UniProtKB-EC"/>
</dbReference>
<sequence>MFAIDSIDMTDPQAPARFLASLRDTGFAVLRAHPIDAALIRRLHDGWARFFADPAKHRWTRAPGSQSGYFPFRSENAKGVAVKDLKEFFHVYPDTALPPGVADDTREIYRQLSDLGTTLLGWIQEELPAGIRDRLSEPLPAMVAGSDRSLFRVLNYPPVGADAEPGAVRAAAHEDINLITLLVAGSEPGLEARDTAGRWHAVPCDAGMIAVNGGDMLALATAGYLPATTHRVVNPARGDRTARQSMPIFIHPRPEVRLAADKTAAAYLAERLREIGLAG</sequence>
<keyword evidence="11" id="KW-0560">Oxidoreductase</keyword>
<keyword evidence="11" id="KW-0408">Iron</keyword>
<evidence type="ECO:0000256" key="1">
    <source>
        <dbReference type="ARBA" id="ARBA00001954"/>
    </source>
</evidence>
<dbReference type="GO" id="GO:0009693">
    <property type="term" value="P:ethylene biosynthetic process"/>
    <property type="evidence" value="ECO:0007669"/>
    <property type="project" value="UniProtKB-KW"/>
</dbReference>
<dbReference type="Pfam" id="PF14226">
    <property type="entry name" value="DIOX_N"/>
    <property type="match status" value="1"/>
</dbReference>
<dbReference type="GO" id="GO:0046872">
    <property type="term" value="F:metal ion binding"/>
    <property type="evidence" value="ECO:0007669"/>
    <property type="project" value="UniProtKB-KW"/>
</dbReference>
<name>A0A162KXJ9_9PROT</name>
<dbReference type="Pfam" id="PF03171">
    <property type="entry name" value="2OG-FeII_Oxy"/>
    <property type="match status" value="1"/>
</dbReference>
<evidence type="ECO:0000256" key="4">
    <source>
        <dbReference type="ARBA" id="ARBA00012531"/>
    </source>
</evidence>
<dbReference type="InterPro" id="IPR026992">
    <property type="entry name" value="DIOX_N"/>
</dbReference>
<organism evidence="13 14">
    <name type="scientific">Tistrella mobilis</name>
    <dbReference type="NCBI Taxonomy" id="171437"/>
    <lineage>
        <taxon>Bacteria</taxon>
        <taxon>Pseudomonadati</taxon>
        <taxon>Pseudomonadota</taxon>
        <taxon>Alphaproteobacteria</taxon>
        <taxon>Geminicoccales</taxon>
        <taxon>Geminicoccaceae</taxon>
        <taxon>Tistrella</taxon>
    </lineage>
</organism>
<dbReference type="InterPro" id="IPR050231">
    <property type="entry name" value="Iron_ascorbate_oxido_reductase"/>
</dbReference>
<keyword evidence="6" id="KW-0266">Ethylene biosynthesis</keyword>
<dbReference type="AlphaFoldDB" id="A0A162KXJ9"/>
<evidence type="ECO:0000256" key="3">
    <source>
        <dbReference type="ARBA" id="ARBA00012293"/>
    </source>
</evidence>
<comment type="caution">
    <text evidence="13">The sequence shown here is derived from an EMBL/GenBank/DDBJ whole genome shotgun (WGS) entry which is preliminary data.</text>
</comment>
<comment type="catalytic activity">
    <reaction evidence="10">
        <text>L-arginine + 2-oxoglutarate + O2 = guanidine + L-glutamate 5-semialdehyde + succinate + CO2</text>
        <dbReference type="Rhea" id="RHEA:31535"/>
        <dbReference type="ChEBI" id="CHEBI:15379"/>
        <dbReference type="ChEBI" id="CHEBI:16526"/>
        <dbReference type="ChEBI" id="CHEBI:16810"/>
        <dbReference type="ChEBI" id="CHEBI:30031"/>
        <dbReference type="ChEBI" id="CHEBI:30087"/>
        <dbReference type="ChEBI" id="CHEBI:32682"/>
        <dbReference type="ChEBI" id="CHEBI:58066"/>
        <dbReference type="EC" id="1.14.20.7"/>
    </reaction>
</comment>
<dbReference type="InterPro" id="IPR027443">
    <property type="entry name" value="IPNS-like_sf"/>
</dbReference>
<dbReference type="RefSeq" id="WP_062764176.1">
    <property type="nucleotide sequence ID" value="NZ_CP121043.1"/>
</dbReference>
<reference evidence="13 14" key="1">
    <citation type="submission" date="2015-12" db="EMBL/GenBank/DDBJ databases">
        <title>Genome sequence of Tistrella mobilis MCCC 1A02139.</title>
        <authorList>
            <person name="Lu L."/>
            <person name="Lai Q."/>
            <person name="Shao Z."/>
            <person name="Qian P."/>
        </authorList>
    </citation>
    <scope>NUCLEOTIDE SEQUENCE [LARGE SCALE GENOMIC DNA]</scope>
    <source>
        <strain evidence="13 14">MCCC 1A02139</strain>
    </source>
</reference>
<evidence type="ECO:0000256" key="8">
    <source>
        <dbReference type="ARBA" id="ARBA00031282"/>
    </source>
</evidence>
<gene>
    <name evidence="13" type="ORF">AUP44_05240</name>
</gene>
<accession>A0A162KXJ9</accession>
<dbReference type="GeneID" id="97239350"/>
<evidence type="ECO:0000256" key="2">
    <source>
        <dbReference type="ARBA" id="ARBA00004767"/>
    </source>
</evidence>
<comment type="pathway">
    <text evidence="2">Alkene biosynthesis; ethylene biosynthesis via 2-oxoglutarate.</text>
</comment>
<proteinExistence type="inferred from homology"/>
<comment type="cofactor">
    <cofactor evidence="1">
        <name>Fe(2+)</name>
        <dbReference type="ChEBI" id="CHEBI:29033"/>
    </cofactor>
</comment>
<dbReference type="PROSITE" id="PS51471">
    <property type="entry name" value="FE2OG_OXY"/>
    <property type="match status" value="1"/>
</dbReference>
<evidence type="ECO:0000256" key="7">
    <source>
        <dbReference type="ARBA" id="ARBA00031011"/>
    </source>
</evidence>
<protein>
    <recommendedName>
        <fullName evidence="5">2-oxoglutarate-dependent ethylene/succinate-forming enzyme</fullName>
        <ecNumber evidence="4">1.13.12.19</ecNumber>
        <ecNumber evidence="3">1.14.20.7</ecNumber>
    </recommendedName>
    <alternativeName>
        <fullName evidence="7">2-oxoglutarate dioxygenase (ethylene-forming)</fullName>
    </alternativeName>
    <alternativeName>
        <fullName evidence="8">2-oxoglutarate/L-arginine monooxygenase/decarboxylase (succinate-forming)</fullName>
    </alternativeName>
</protein>
<evidence type="ECO:0000256" key="10">
    <source>
        <dbReference type="ARBA" id="ARBA00049359"/>
    </source>
</evidence>
<feature type="domain" description="Fe2OG dioxygenase" evidence="12">
    <location>
        <begin position="145"/>
        <end position="252"/>
    </location>
</feature>
<dbReference type="InterPro" id="IPR005123">
    <property type="entry name" value="Oxoglu/Fe-dep_dioxygenase_dom"/>
</dbReference>
<dbReference type="OrthoDB" id="21825at2"/>
<dbReference type="EMBL" id="LPZR01000156">
    <property type="protein sequence ID" value="KYO52392.1"/>
    <property type="molecule type" value="Genomic_DNA"/>
</dbReference>
<dbReference type="EC" id="1.14.20.7" evidence="3"/>
<evidence type="ECO:0000259" key="12">
    <source>
        <dbReference type="PROSITE" id="PS51471"/>
    </source>
</evidence>
<dbReference type="Proteomes" id="UP000075787">
    <property type="component" value="Unassembled WGS sequence"/>
</dbReference>
<comment type="catalytic activity">
    <reaction evidence="9">
        <text>2-oxoglutarate + O2 + 2 H(+) = ethene + 3 CO2 + H2O</text>
        <dbReference type="Rhea" id="RHEA:31523"/>
        <dbReference type="ChEBI" id="CHEBI:15377"/>
        <dbReference type="ChEBI" id="CHEBI:15378"/>
        <dbReference type="ChEBI" id="CHEBI:15379"/>
        <dbReference type="ChEBI" id="CHEBI:16526"/>
        <dbReference type="ChEBI" id="CHEBI:16810"/>
        <dbReference type="ChEBI" id="CHEBI:18153"/>
        <dbReference type="EC" id="1.13.12.19"/>
    </reaction>
</comment>
<comment type="similarity">
    <text evidence="11">Belongs to the iron/ascorbate-dependent oxidoreductase family.</text>
</comment>